<name>A0A919IQM7_9ACTN</name>
<dbReference type="AlphaFoldDB" id="A0A919IQM7"/>
<dbReference type="Proteomes" id="UP000619479">
    <property type="component" value="Unassembled WGS sequence"/>
</dbReference>
<evidence type="ECO:0000313" key="2">
    <source>
        <dbReference type="Proteomes" id="UP000619479"/>
    </source>
</evidence>
<reference evidence="1" key="1">
    <citation type="submission" date="2021-01" db="EMBL/GenBank/DDBJ databases">
        <title>Whole genome shotgun sequence of Actinoplanes cyaneus NBRC 14990.</title>
        <authorList>
            <person name="Komaki H."/>
            <person name="Tamura T."/>
        </authorList>
    </citation>
    <scope>NUCLEOTIDE SEQUENCE</scope>
    <source>
        <strain evidence="1">NBRC 14990</strain>
    </source>
</reference>
<evidence type="ECO:0000313" key="1">
    <source>
        <dbReference type="EMBL" id="GID69678.1"/>
    </source>
</evidence>
<accession>A0A919IQM7</accession>
<organism evidence="1 2">
    <name type="scientific">Actinoplanes cyaneus</name>
    <dbReference type="NCBI Taxonomy" id="52696"/>
    <lineage>
        <taxon>Bacteria</taxon>
        <taxon>Bacillati</taxon>
        <taxon>Actinomycetota</taxon>
        <taxon>Actinomycetes</taxon>
        <taxon>Micromonosporales</taxon>
        <taxon>Micromonosporaceae</taxon>
        <taxon>Actinoplanes</taxon>
    </lineage>
</organism>
<keyword evidence="2" id="KW-1185">Reference proteome</keyword>
<sequence length="176" mass="18926">MPLREILATYRPPAGGETWKRAIPDLLADPDDARVVDLLRAELVAHGDFREPIVVEPAGGDVLNGLHRIVAAVLSEQESMDVADTYDDLPEKRRIAIVLRAVPVTGVLVDRLAKVLSSFPFEGGWTNCDLLFPGNDEVTGWWHCPAGLDERLGEELVARAAAAGIGVSVVSIAPAD</sequence>
<gene>
    <name evidence="1" type="ORF">Acy02nite_75590</name>
</gene>
<protein>
    <submittedName>
        <fullName evidence="1">Uncharacterized protein</fullName>
    </submittedName>
</protein>
<comment type="caution">
    <text evidence="1">The sequence shown here is derived from an EMBL/GenBank/DDBJ whole genome shotgun (WGS) entry which is preliminary data.</text>
</comment>
<proteinExistence type="predicted"/>
<dbReference type="EMBL" id="BOMH01000066">
    <property type="protein sequence ID" value="GID69678.1"/>
    <property type="molecule type" value="Genomic_DNA"/>
</dbReference>